<dbReference type="InParanoid" id="A0A5J5ERI4"/>
<comment type="caution">
    <text evidence="6">The sequence shown here is derived from an EMBL/GenBank/DDBJ whole genome shotgun (WGS) entry which is preliminary data.</text>
</comment>
<keyword evidence="4" id="KW-0187">Copper transport</keyword>
<feature type="transmembrane region" description="Helical" evidence="4">
    <location>
        <begin position="150"/>
        <end position="168"/>
    </location>
</feature>
<evidence type="ECO:0000256" key="4">
    <source>
        <dbReference type="RuleBase" id="RU367022"/>
    </source>
</evidence>
<evidence type="ECO:0000256" key="5">
    <source>
        <dbReference type="SAM" id="MobiDB-lite"/>
    </source>
</evidence>
<evidence type="ECO:0000256" key="2">
    <source>
        <dbReference type="ARBA" id="ARBA00022989"/>
    </source>
</evidence>
<dbReference type="PANTHER" id="PTHR12483">
    <property type="entry name" value="SOLUTE CARRIER FAMILY 31 COPPER TRANSPORTERS"/>
    <property type="match status" value="1"/>
</dbReference>
<keyword evidence="2 4" id="KW-1133">Transmembrane helix</keyword>
<protein>
    <recommendedName>
        <fullName evidence="4">Copper transport protein</fullName>
    </recommendedName>
</protein>
<feature type="region of interest" description="Disordered" evidence="5">
    <location>
        <begin position="104"/>
        <end position="133"/>
    </location>
</feature>
<reference evidence="6 7" key="1">
    <citation type="submission" date="2019-09" db="EMBL/GenBank/DDBJ databases">
        <title>Draft genome of the ectomycorrhizal ascomycete Sphaerosporella brunnea.</title>
        <authorList>
            <consortium name="DOE Joint Genome Institute"/>
            <person name="Benucci G.M."/>
            <person name="Marozzi G."/>
            <person name="Antonielli L."/>
            <person name="Sanchez S."/>
            <person name="Marco P."/>
            <person name="Wang X."/>
            <person name="Falini L.B."/>
            <person name="Barry K."/>
            <person name="Haridas S."/>
            <person name="Lipzen A."/>
            <person name="Labutti K."/>
            <person name="Grigoriev I.V."/>
            <person name="Murat C."/>
            <person name="Martin F."/>
            <person name="Albertini E."/>
            <person name="Donnini D."/>
            <person name="Bonito G."/>
        </authorList>
    </citation>
    <scope>NUCLEOTIDE SEQUENCE [LARGE SCALE GENOMIC DNA]</scope>
    <source>
        <strain evidence="6 7">Sb_GMNB300</strain>
    </source>
</reference>
<proteinExistence type="inferred from homology"/>
<accession>A0A5J5ERI4</accession>
<keyword evidence="4" id="KW-0813">Transport</keyword>
<evidence type="ECO:0000256" key="1">
    <source>
        <dbReference type="ARBA" id="ARBA00022692"/>
    </source>
</evidence>
<keyword evidence="1 4" id="KW-0812">Transmembrane</keyword>
<keyword evidence="7" id="KW-1185">Reference proteome</keyword>
<evidence type="ECO:0000313" key="6">
    <source>
        <dbReference type="EMBL" id="KAA8900511.1"/>
    </source>
</evidence>
<keyword evidence="4" id="KW-0406">Ion transport</keyword>
<feature type="compositionally biased region" description="Basic and acidic residues" evidence="5">
    <location>
        <begin position="114"/>
        <end position="124"/>
    </location>
</feature>
<dbReference type="OrthoDB" id="73901at2759"/>
<evidence type="ECO:0000313" key="7">
    <source>
        <dbReference type="Proteomes" id="UP000326924"/>
    </source>
</evidence>
<dbReference type="GO" id="GO:0005375">
    <property type="term" value="F:copper ion transmembrane transporter activity"/>
    <property type="evidence" value="ECO:0007669"/>
    <property type="project" value="UniProtKB-UniRule"/>
</dbReference>
<name>A0A5J5ERI4_9PEZI</name>
<dbReference type="GO" id="GO:0005886">
    <property type="term" value="C:plasma membrane"/>
    <property type="evidence" value="ECO:0007669"/>
    <property type="project" value="TreeGrafter"/>
</dbReference>
<comment type="subcellular location">
    <subcellularLocation>
        <location evidence="4">Membrane</location>
        <topology evidence="4">Multi-pass membrane protein</topology>
    </subcellularLocation>
</comment>
<dbReference type="Proteomes" id="UP000326924">
    <property type="component" value="Unassembled WGS sequence"/>
</dbReference>
<dbReference type="PANTHER" id="PTHR12483:SF120">
    <property type="entry name" value="HIGH-AFFINITY COPPER TRANSPORTER CTRA2"/>
    <property type="match status" value="1"/>
</dbReference>
<feature type="region of interest" description="Disordered" evidence="5">
    <location>
        <begin position="1"/>
        <end position="23"/>
    </location>
</feature>
<sequence length="198" mass="21474">MADFTKHQHTSTSSDSMGSMDMGSSSSSMIMNMNMVFFTSTSTPLYSSHWAPKSLGQYAGTCIFLIVLGFIFRLLLAWKQVQEHRWARRNSELAARFAASAAAAANTPSDESSVDEKEKEKEKPVPAAVPAAAEGWGGRPWRFSTDLPRAALTTVIAGVGYLIMLAVMTMNVGYFMSTLAGVFVGELAWGRYVLSGGH</sequence>
<dbReference type="AlphaFoldDB" id="A0A5J5ERI4"/>
<gene>
    <name evidence="6" type="ORF">FN846DRAFT_143585</name>
</gene>
<feature type="compositionally biased region" description="Low complexity" evidence="5">
    <location>
        <begin position="10"/>
        <end position="23"/>
    </location>
</feature>
<dbReference type="Pfam" id="PF04145">
    <property type="entry name" value="Ctr"/>
    <property type="match status" value="1"/>
</dbReference>
<evidence type="ECO:0000256" key="3">
    <source>
        <dbReference type="ARBA" id="ARBA00023136"/>
    </source>
</evidence>
<feature type="transmembrane region" description="Helical" evidence="4">
    <location>
        <begin position="58"/>
        <end position="78"/>
    </location>
</feature>
<dbReference type="EMBL" id="VXIS01000153">
    <property type="protein sequence ID" value="KAA8900511.1"/>
    <property type="molecule type" value="Genomic_DNA"/>
</dbReference>
<comment type="similarity">
    <text evidence="4">Belongs to the copper transporter (Ctr) (TC 1.A.56) family. SLC31A subfamily.</text>
</comment>
<organism evidence="6 7">
    <name type="scientific">Sphaerosporella brunnea</name>
    <dbReference type="NCBI Taxonomy" id="1250544"/>
    <lineage>
        <taxon>Eukaryota</taxon>
        <taxon>Fungi</taxon>
        <taxon>Dikarya</taxon>
        <taxon>Ascomycota</taxon>
        <taxon>Pezizomycotina</taxon>
        <taxon>Pezizomycetes</taxon>
        <taxon>Pezizales</taxon>
        <taxon>Pyronemataceae</taxon>
        <taxon>Sphaerosporella</taxon>
    </lineage>
</organism>
<dbReference type="InterPro" id="IPR007274">
    <property type="entry name" value="Cop_transporter"/>
</dbReference>
<keyword evidence="3 4" id="KW-0472">Membrane</keyword>
<keyword evidence="4" id="KW-0186">Copper</keyword>